<evidence type="ECO:0000256" key="3">
    <source>
        <dbReference type="PROSITE-ProRule" id="PRU00708"/>
    </source>
</evidence>
<dbReference type="Pfam" id="PF17177">
    <property type="entry name" value="PPR_long"/>
    <property type="match status" value="1"/>
</dbReference>
<dbReference type="OrthoDB" id="185373at2759"/>
<dbReference type="NCBIfam" id="TIGR00756">
    <property type="entry name" value="PPR"/>
    <property type="match status" value="6"/>
</dbReference>
<dbReference type="PANTHER" id="PTHR47447:SF17">
    <property type="entry name" value="OS12G0638900 PROTEIN"/>
    <property type="match status" value="1"/>
</dbReference>
<dbReference type="HOGENOM" id="CLU_009972_0_0_1"/>
<dbReference type="EMBL" id="GL377612">
    <property type="protein sequence ID" value="EFJ17889.1"/>
    <property type="molecule type" value="Genomic_DNA"/>
</dbReference>
<feature type="repeat" description="PPR" evidence="3">
    <location>
        <begin position="344"/>
        <end position="378"/>
    </location>
</feature>
<dbReference type="PANTHER" id="PTHR47447">
    <property type="entry name" value="OS03G0856100 PROTEIN"/>
    <property type="match status" value="1"/>
</dbReference>
<dbReference type="Pfam" id="PF01535">
    <property type="entry name" value="PPR"/>
    <property type="match status" value="2"/>
</dbReference>
<evidence type="ECO:0000259" key="4">
    <source>
        <dbReference type="Pfam" id="PF17177"/>
    </source>
</evidence>
<evidence type="ECO:0000313" key="6">
    <source>
        <dbReference type="Proteomes" id="UP000001514"/>
    </source>
</evidence>
<evidence type="ECO:0000313" key="5">
    <source>
        <dbReference type="EMBL" id="EFJ17889.1"/>
    </source>
</evidence>
<sequence length="796" mass="90359">MLALRRPLSRLASSLLLQANAARQEASSRVIWAPVRFFYKEELPSFLLRADDDPAFFRPSKLGEIGLSNADLISKILYVVRRPYWSPEVERELQLLDIRPSEFHINEVLKNIQEPDVANGFFQWIRRQKWYVPSTYSFSILLNTYGRGKDFQAVQRVLSDLKADKCPMTTVAYNTLIKVYGKAHKLDEAWGYYKEMQDSRCVPDIFTFNTLMSLYSYAGQSEKVLEVYDEMQKIGCSLDRVGYEVVVPHAGKVGRLDLACMLFERMKAEGHQPNAVAYSALIAGQLKSGRLEIGTKYFEEMRSLEIRPLLGTFASLIEAYCKSGRLETGLKFFKDMEAFNYKPNLCIYAALVDAHAKAGMLDAALEFYERMRGVGLWLPPLIFAVLIEQHAQAGKAETAVRLYREMRGVGLRPSHFTCRIVVGAVAKGGKYDDVERILFEMQEMGLNVADAVNDSIVKLVDDKRISDAWELFLKVTGHGFTPHVSLCREILHGFLSCGDMEHARQMLSFMQRPGSAVDLRTYCMLLEFFLRGSRLEHEEVVMSFMRETKHPAHSFLCGLMGSSKHRNGQSLADYIKSFYSELEAEVDFKTRRYLTNVLLNYLVVMGQERKARSFWKVVYQIHMYPNSIVLQGDLTWCLKVRSMSIGAALIGVLCTLEKFRERILKRRFVPQRIKILTGSKADSDAIAVRQAIEAMMKPLDSPFIFQDEDLGSFWCRGSFFVKWFRQSHVRGILRQQLPPEEEEAAEASTTTAGKLLLVGSDDMPLPASPDLPFPVGDEDVLPPGFQHGSAATAAAF</sequence>
<dbReference type="Gene3D" id="1.25.40.10">
    <property type="entry name" value="Tetratricopeptide repeat domain"/>
    <property type="match status" value="4"/>
</dbReference>
<protein>
    <recommendedName>
        <fullName evidence="4">PROP1-like PPR domain-containing protein</fullName>
    </recommendedName>
</protein>
<organism evidence="6">
    <name type="scientific">Selaginella moellendorffii</name>
    <name type="common">Spikemoss</name>
    <dbReference type="NCBI Taxonomy" id="88036"/>
    <lineage>
        <taxon>Eukaryota</taxon>
        <taxon>Viridiplantae</taxon>
        <taxon>Streptophyta</taxon>
        <taxon>Embryophyta</taxon>
        <taxon>Tracheophyta</taxon>
        <taxon>Lycopodiopsida</taxon>
        <taxon>Selaginellales</taxon>
        <taxon>Selaginellaceae</taxon>
        <taxon>Selaginella</taxon>
    </lineage>
</organism>
<dbReference type="eggNOG" id="KOG4197">
    <property type="taxonomic scope" value="Eukaryota"/>
</dbReference>
<dbReference type="Proteomes" id="UP000001514">
    <property type="component" value="Unassembled WGS sequence"/>
</dbReference>
<feature type="repeat" description="PPR" evidence="3">
    <location>
        <begin position="204"/>
        <end position="238"/>
    </location>
</feature>
<evidence type="ECO:0000256" key="1">
    <source>
        <dbReference type="ARBA" id="ARBA00007626"/>
    </source>
</evidence>
<comment type="similarity">
    <text evidence="1">Belongs to the PPR family. P subfamily.</text>
</comment>
<dbReference type="InterPro" id="IPR002885">
    <property type="entry name" value="PPR_rpt"/>
</dbReference>
<dbReference type="FunCoup" id="D8SCP5">
    <property type="interactions" value="1507"/>
</dbReference>
<feature type="repeat" description="PPR" evidence="3">
    <location>
        <begin position="239"/>
        <end position="273"/>
    </location>
</feature>
<dbReference type="InterPro" id="IPR033443">
    <property type="entry name" value="PROP1-like_PPR_dom"/>
</dbReference>
<dbReference type="OMA" id="KAQDYGF"/>
<dbReference type="KEGG" id="smo:SELMODRAFT_420654"/>
<feature type="repeat" description="PPR" evidence="3">
    <location>
        <begin position="379"/>
        <end position="413"/>
    </location>
</feature>
<keyword evidence="6" id="KW-1185">Reference proteome</keyword>
<dbReference type="AlphaFoldDB" id="D8SCP5"/>
<accession>D8SCP5</accession>
<feature type="repeat" description="PPR" evidence="3">
    <location>
        <begin position="274"/>
        <end position="308"/>
    </location>
</feature>
<gene>
    <name evidence="5" type="ORF">SELMODRAFT_420654</name>
</gene>
<keyword evidence="2" id="KW-0677">Repeat</keyword>
<feature type="domain" description="PROP1-like PPR" evidence="4">
    <location>
        <begin position="257"/>
        <end position="372"/>
    </location>
</feature>
<name>D8SCP5_SELML</name>
<proteinExistence type="inferred from homology"/>
<feature type="repeat" description="PPR" evidence="3">
    <location>
        <begin position="414"/>
        <end position="448"/>
    </location>
</feature>
<dbReference type="InParanoid" id="D8SCP5"/>
<evidence type="ECO:0000256" key="2">
    <source>
        <dbReference type="ARBA" id="ARBA00022737"/>
    </source>
</evidence>
<dbReference type="InterPro" id="IPR011990">
    <property type="entry name" value="TPR-like_helical_dom_sf"/>
</dbReference>
<feature type="repeat" description="PPR" evidence="3">
    <location>
        <begin position="309"/>
        <end position="343"/>
    </location>
</feature>
<dbReference type="PROSITE" id="PS51375">
    <property type="entry name" value="PPR"/>
    <property type="match status" value="8"/>
</dbReference>
<dbReference type="Gramene" id="EFJ17889">
    <property type="protein sequence ID" value="EFJ17889"/>
    <property type="gene ID" value="SELMODRAFT_420654"/>
</dbReference>
<feature type="repeat" description="PPR" evidence="3">
    <location>
        <begin position="169"/>
        <end position="203"/>
    </location>
</feature>
<dbReference type="Pfam" id="PF13041">
    <property type="entry name" value="PPR_2"/>
    <property type="match status" value="1"/>
</dbReference>
<reference evidence="5 6" key="1">
    <citation type="journal article" date="2011" name="Science">
        <title>The Selaginella genome identifies genetic changes associated with the evolution of vascular plants.</title>
        <authorList>
            <person name="Banks J.A."/>
            <person name="Nishiyama T."/>
            <person name="Hasebe M."/>
            <person name="Bowman J.L."/>
            <person name="Gribskov M."/>
            <person name="dePamphilis C."/>
            <person name="Albert V.A."/>
            <person name="Aono N."/>
            <person name="Aoyama T."/>
            <person name="Ambrose B.A."/>
            <person name="Ashton N.W."/>
            <person name="Axtell M.J."/>
            <person name="Barker E."/>
            <person name="Barker M.S."/>
            <person name="Bennetzen J.L."/>
            <person name="Bonawitz N.D."/>
            <person name="Chapple C."/>
            <person name="Cheng C."/>
            <person name="Correa L.G."/>
            <person name="Dacre M."/>
            <person name="DeBarry J."/>
            <person name="Dreyer I."/>
            <person name="Elias M."/>
            <person name="Engstrom E.M."/>
            <person name="Estelle M."/>
            <person name="Feng L."/>
            <person name="Finet C."/>
            <person name="Floyd S.K."/>
            <person name="Frommer W.B."/>
            <person name="Fujita T."/>
            <person name="Gramzow L."/>
            <person name="Gutensohn M."/>
            <person name="Harholt J."/>
            <person name="Hattori M."/>
            <person name="Heyl A."/>
            <person name="Hirai T."/>
            <person name="Hiwatashi Y."/>
            <person name="Ishikawa M."/>
            <person name="Iwata M."/>
            <person name="Karol K.G."/>
            <person name="Koehler B."/>
            <person name="Kolukisaoglu U."/>
            <person name="Kubo M."/>
            <person name="Kurata T."/>
            <person name="Lalonde S."/>
            <person name="Li K."/>
            <person name="Li Y."/>
            <person name="Litt A."/>
            <person name="Lyons E."/>
            <person name="Manning G."/>
            <person name="Maruyama T."/>
            <person name="Michael T.P."/>
            <person name="Mikami K."/>
            <person name="Miyazaki S."/>
            <person name="Morinaga S."/>
            <person name="Murata T."/>
            <person name="Mueller-Roeber B."/>
            <person name="Nelson D.R."/>
            <person name="Obara M."/>
            <person name="Oguri Y."/>
            <person name="Olmstead R.G."/>
            <person name="Onodera N."/>
            <person name="Petersen B.L."/>
            <person name="Pils B."/>
            <person name="Prigge M."/>
            <person name="Rensing S.A."/>
            <person name="Riano-Pachon D.M."/>
            <person name="Roberts A.W."/>
            <person name="Sato Y."/>
            <person name="Scheller H.V."/>
            <person name="Schulz B."/>
            <person name="Schulz C."/>
            <person name="Shakirov E.V."/>
            <person name="Shibagaki N."/>
            <person name="Shinohara N."/>
            <person name="Shippen D.E."/>
            <person name="Soerensen I."/>
            <person name="Sotooka R."/>
            <person name="Sugimoto N."/>
            <person name="Sugita M."/>
            <person name="Sumikawa N."/>
            <person name="Tanurdzic M."/>
            <person name="Theissen G."/>
            <person name="Ulvskov P."/>
            <person name="Wakazuki S."/>
            <person name="Weng J.K."/>
            <person name="Willats W.W."/>
            <person name="Wipf D."/>
            <person name="Wolf P.G."/>
            <person name="Yang L."/>
            <person name="Zimmer A.D."/>
            <person name="Zhu Q."/>
            <person name="Mitros T."/>
            <person name="Hellsten U."/>
            <person name="Loque D."/>
            <person name="Otillar R."/>
            <person name="Salamov A."/>
            <person name="Schmutz J."/>
            <person name="Shapiro H."/>
            <person name="Lindquist E."/>
            <person name="Lucas S."/>
            <person name="Rokhsar D."/>
            <person name="Grigoriev I.V."/>
        </authorList>
    </citation>
    <scope>NUCLEOTIDE SEQUENCE [LARGE SCALE GENOMIC DNA]</scope>
</reference>